<keyword evidence="4 11" id="KW-1003">Cell membrane</keyword>
<comment type="catalytic activity">
    <reaction evidence="1 11">
        <text>[protein]-peptidylproline (omega=180) = [protein]-peptidylproline (omega=0)</text>
        <dbReference type="Rhea" id="RHEA:16237"/>
        <dbReference type="Rhea" id="RHEA-COMP:10747"/>
        <dbReference type="Rhea" id="RHEA-COMP:10748"/>
        <dbReference type="ChEBI" id="CHEBI:83833"/>
        <dbReference type="ChEBI" id="CHEBI:83834"/>
        <dbReference type="EC" id="5.2.1.8"/>
    </reaction>
</comment>
<dbReference type="Gene3D" id="3.10.50.40">
    <property type="match status" value="1"/>
</dbReference>
<dbReference type="HAMAP" id="MF_01145">
    <property type="entry name" value="Foldase_PrsA"/>
    <property type="match status" value="1"/>
</dbReference>
<evidence type="ECO:0000313" key="14">
    <source>
        <dbReference type="EMBL" id="MET3659114.1"/>
    </source>
</evidence>
<evidence type="ECO:0000256" key="1">
    <source>
        <dbReference type="ARBA" id="ARBA00000971"/>
    </source>
</evidence>
<dbReference type="EC" id="5.2.1.8" evidence="11"/>
<comment type="function">
    <text evidence="11">Plays a major role in protein secretion by helping the post-translocational extracellular folding of several secreted proteins.</text>
</comment>
<dbReference type="InterPro" id="IPR046357">
    <property type="entry name" value="PPIase_dom_sf"/>
</dbReference>
<evidence type="ECO:0000259" key="13">
    <source>
        <dbReference type="PROSITE" id="PS50198"/>
    </source>
</evidence>
<gene>
    <name evidence="11" type="primary">prsA</name>
    <name evidence="14" type="ORF">ABIC55_004234</name>
</gene>
<comment type="similarity">
    <text evidence="3 11">Belongs to the PrsA family.</text>
</comment>
<dbReference type="SUPFAM" id="SSF109998">
    <property type="entry name" value="Triger factor/SurA peptide-binding domain-like"/>
    <property type="match status" value="1"/>
</dbReference>
<dbReference type="InterPro" id="IPR050245">
    <property type="entry name" value="PrsA_foldase"/>
</dbReference>
<proteinExistence type="inferred from homology"/>
<feature type="signal peptide" evidence="12">
    <location>
        <begin position="1"/>
        <end position="18"/>
    </location>
</feature>
<comment type="subcellular location">
    <subcellularLocation>
        <location evidence="2 11">Cell membrane</location>
        <topology evidence="2 11">Lipid-anchor</topology>
    </subcellularLocation>
</comment>
<evidence type="ECO:0000256" key="9">
    <source>
        <dbReference type="ARBA" id="ARBA00023235"/>
    </source>
</evidence>
<evidence type="ECO:0000256" key="5">
    <source>
        <dbReference type="ARBA" id="ARBA00022729"/>
    </source>
</evidence>
<comment type="caution">
    <text evidence="14">The sequence shown here is derived from an EMBL/GenBank/DDBJ whole genome shotgun (WGS) entry which is preliminary data.</text>
</comment>
<evidence type="ECO:0000256" key="12">
    <source>
        <dbReference type="SAM" id="SignalP"/>
    </source>
</evidence>
<evidence type="ECO:0000256" key="2">
    <source>
        <dbReference type="ARBA" id="ARBA00004193"/>
    </source>
</evidence>
<dbReference type="PANTHER" id="PTHR47245">
    <property type="entry name" value="PEPTIDYLPROLYL ISOMERASE"/>
    <property type="match status" value="1"/>
</dbReference>
<feature type="chain" id="PRO_5045375036" description="Foldase protein PrsA" evidence="12">
    <location>
        <begin position="19"/>
        <end position="303"/>
    </location>
</feature>
<dbReference type="InterPro" id="IPR027304">
    <property type="entry name" value="Trigger_fact/SurA_dom_sf"/>
</dbReference>
<dbReference type="Pfam" id="PF00639">
    <property type="entry name" value="Rotamase"/>
    <property type="match status" value="1"/>
</dbReference>
<dbReference type="PROSITE" id="PS51257">
    <property type="entry name" value="PROKAR_LIPOPROTEIN"/>
    <property type="match status" value="1"/>
</dbReference>
<keyword evidence="6 11" id="KW-0697">Rotamase</keyword>
<keyword evidence="5 11" id="KW-0732">Signal</keyword>
<reference evidence="14 15" key="1">
    <citation type="submission" date="2024-06" db="EMBL/GenBank/DDBJ databases">
        <title>Sorghum-associated microbial communities from plants grown in Nebraska, USA.</title>
        <authorList>
            <person name="Schachtman D."/>
        </authorList>
    </citation>
    <scope>NUCLEOTIDE SEQUENCE [LARGE SCALE GENOMIC DNA]</scope>
    <source>
        <strain evidence="14 15">1288</strain>
    </source>
</reference>
<evidence type="ECO:0000256" key="6">
    <source>
        <dbReference type="ARBA" id="ARBA00023110"/>
    </source>
</evidence>
<keyword evidence="8 11" id="KW-0564">Palmitate</keyword>
<protein>
    <recommendedName>
        <fullName evidence="11">Foldase protein PrsA</fullName>
        <ecNumber evidence="11">5.2.1.8</ecNumber>
    </recommendedName>
</protein>
<evidence type="ECO:0000256" key="4">
    <source>
        <dbReference type="ARBA" id="ARBA00022475"/>
    </source>
</evidence>
<accession>A0ABV2KDF7</accession>
<dbReference type="RefSeq" id="WP_067205930.1">
    <property type="nucleotide sequence ID" value="NZ_CP014616.1"/>
</dbReference>
<dbReference type="EMBL" id="JBEPME010000008">
    <property type="protein sequence ID" value="MET3659114.1"/>
    <property type="molecule type" value="Genomic_DNA"/>
</dbReference>
<keyword evidence="10 11" id="KW-0449">Lipoprotein</keyword>
<dbReference type="PROSITE" id="PS50198">
    <property type="entry name" value="PPIC_PPIASE_2"/>
    <property type="match status" value="1"/>
</dbReference>
<evidence type="ECO:0000313" key="15">
    <source>
        <dbReference type="Proteomes" id="UP001549104"/>
    </source>
</evidence>
<evidence type="ECO:0000256" key="3">
    <source>
        <dbReference type="ARBA" id="ARBA00006071"/>
    </source>
</evidence>
<evidence type="ECO:0000256" key="10">
    <source>
        <dbReference type="ARBA" id="ARBA00023288"/>
    </source>
</evidence>
<organism evidence="14 15">
    <name type="scientific">Sporosarcina psychrophila</name>
    <name type="common">Bacillus psychrophilus</name>
    <dbReference type="NCBI Taxonomy" id="1476"/>
    <lineage>
        <taxon>Bacteria</taxon>
        <taxon>Bacillati</taxon>
        <taxon>Bacillota</taxon>
        <taxon>Bacilli</taxon>
        <taxon>Bacillales</taxon>
        <taxon>Caryophanaceae</taxon>
        <taxon>Sporosarcina</taxon>
    </lineage>
</organism>
<keyword evidence="7 11" id="KW-0472">Membrane</keyword>
<evidence type="ECO:0000256" key="7">
    <source>
        <dbReference type="ARBA" id="ARBA00023136"/>
    </source>
</evidence>
<name>A0ABV2KDF7_SPOPS</name>
<keyword evidence="9 11" id="KW-0413">Isomerase</keyword>
<dbReference type="SUPFAM" id="SSF54534">
    <property type="entry name" value="FKBP-like"/>
    <property type="match status" value="1"/>
</dbReference>
<sequence length="303" mass="33696">MKKTILALTMAASVLALSACSDKNAGDEVLVKSKAGNVTQSELYNEMKDAQGEQTLQLLVLEKVLDAKYKISDKQVDTAINEMKEQLGEGFDAYIAQQGHTEKSLKKILRINMLQEAALTDGVEVTDKEIEERVKMMATELNAKHVLVADEETALKVKKELEGGADFAEVAKKNSTEPAAKESGGDLGWFGYGKMVKEFWDAAYALEVNTISEPVQSEHGFHIIKVTEKRDIEAKEMTKEEKEKLTKEIQLEKADPSTIIPKVSKLMKDADVKVEDKDLKSALDVFLEEPKVEKEAETEKETK</sequence>
<dbReference type="PANTHER" id="PTHR47245:SF1">
    <property type="entry name" value="FOLDASE PROTEIN PRSA"/>
    <property type="match status" value="1"/>
</dbReference>
<dbReference type="Proteomes" id="UP001549104">
    <property type="component" value="Unassembled WGS sequence"/>
</dbReference>
<feature type="domain" description="PpiC" evidence="13">
    <location>
        <begin position="138"/>
        <end position="228"/>
    </location>
</feature>
<dbReference type="InterPro" id="IPR000297">
    <property type="entry name" value="PPIase_PpiC"/>
</dbReference>
<evidence type="ECO:0000256" key="8">
    <source>
        <dbReference type="ARBA" id="ARBA00023139"/>
    </source>
</evidence>
<dbReference type="InterPro" id="IPR023059">
    <property type="entry name" value="Foldase_PrsA"/>
</dbReference>
<dbReference type="GO" id="GO:0003755">
    <property type="term" value="F:peptidyl-prolyl cis-trans isomerase activity"/>
    <property type="evidence" value="ECO:0007669"/>
    <property type="project" value="UniProtKB-EC"/>
</dbReference>
<keyword evidence="15" id="KW-1185">Reference proteome</keyword>
<evidence type="ECO:0000256" key="11">
    <source>
        <dbReference type="HAMAP-Rule" id="MF_01145"/>
    </source>
</evidence>